<dbReference type="AlphaFoldDB" id="A0AAW1VJM2"/>
<evidence type="ECO:0000256" key="1">
    <source>
        <dbReference type="SAM" id="MobiDB-lite"/>
    </source>
</evidence>
<organism evidence="2 3">
    <name type="scientific">Rubus argutus</name>
    <name type="common">Southern blackberry</name>
    <dbReference type="NCBI Taxonomy" id="59490"/>
    <lineage>
        <taxon>Eukaryota</taxon>
        <taxon>Viridiplantae</taxon>
        <taxon>Streptophyta</taxon>
        <taxon>Embryophyta</taxon>
        <taxon>Tracheophyta</taxon>
        <taxon>Spermatophyta</taxon>
        <taxon>Magnoliopsida</taxon>
        <taxon>eudicotyledons</taxon>
        <taxon>Gunneridae</taxon>
        <taxon>Pentapetalae</taxon>
        <taxon>rosids</taxon>
        <taxon>fabids</taxon>
        <taxon>Rosales</taxon>
        <taxon>Rosaceae</taxon>
        <taxon>Rosoideae</taxon>
        <taxon>Rosoideae incertae sedis</taxon>
        <taxon>Rubus</taxon>
    </lineage>
</organism>
<proteinExistence type="predicted"/>
<feature type="compositionally biased region" description="Polar residues" evidence="1">
    <location>
        <begin position="72"/>
        <end position="87"/>
    </location>
</feature>
<dbReference type="EMBL" id="JBEDUW010000326">
    <property type="protein sequence ID" value="KAK9901165.1"/>
    <property type="molecule type" value="Genomic_DNA"/>
</dbReference>
<dbReference type="Proteomes" id="UP001457282">
    <property type="component" value="Unassembled WGS sequence"/>
</dbReference>
<feature type="compositionally biased region" description="Basic residues" evidence="1">
    <location>
        <begin position="88"/>
        <end position="98"/>
    </location>
</feature>
<gene>
    <name evidence="2" type="ORF">M0R45_002242</name>
</gene>
<reference evidence="2 3" key="1">
    <citation type="journal article" date="2023" name="G3 (Bethesda)">
        <title>A chromosome-length genome assembly and annotation of blackberry (Rubus argutus, cv. 'Hillquist').</title>
        <authorList>
            <person name="Bruna T."/>
            <person name="Aryal R."/>
            <person name="Dudchenko O."/>
            <person name="Sargent D.J."/>
            <person name="Mead D."/>
            <person name="Buti M."/>
            <person name="Cavallini A."/>
            <person name="Hytonen T."/>
            <person name="Andres J."/>
            <person name="Pham M."/>
            <person name="Weisz D."/>
            <person name="Mascagni F."/>
            <person name="Usai G."/>
            <person name="Natali L."/>
            <person name="Bassil N."/>
            <person name="Fernandez G.E."/>
            <person name="Lomsadze A."/>
            <person name="Armour M."/>
            <person name="Olukolu B."/>
            <person name="Poorten T."/>
            <person name="Britton C."/>
            <person name="Davik J."/>
            <person name="Ashrafi H."/>
            <person name="Aiden E.L."/>
            <person name="Borodovsky M."/>
            <person name="Worthington M."/>
        </authorList>
    </citation>
    <scope>NUCLEOTIDE SEQUENCE [LARGE SCALE GENOMIC DNA]</scope>
    <source>
        <strain evidence="2">PI 553951</strain>
    </source>
</reference>
<evidence type="ECO:0000313" key="3">
    <source>
        <dbReference type="Proteomes" id="UP001457282"/>
    </source>
</evidence>
<keyword evidence="3" id="KW-1185">Reference proteome</keyword>
<accession>A0AAW1VJM2</accession>
<sequence length="98" mass="10953">MISSCPEILSHLVNRNNTDSRNPVHIFYPPRAQPRRANLFSRRRSSQVSAETSLRLLLTLTAIHPVLKPASAQPSVRASPTPSLSSQPRRRICPSRSD</sequence>
<name>A0AAW1VJM2_RUBAR</name>
<protein>
    <submittedName>
        <fullName evidence="2">Uncharacterized protein</fullName>
    </submittedName>
</protein>
<evidence type="ECO:0000313" key="2">
    <source>
        <dbReference type="EMBL" id="KAK9901165.1"/>
    </source>
</evidence>
<comment type="caution">
    <text evidence="2">The sequence shown here is derived from an EMBL/GenBank/DDBJ whole genome shotgun (WGS) entry which is preliminary data.</text>
</comment>
<feature type="region of interest" description="Disordered" evidence="1">
    <location>
        <begin position="69"/>
        <end position="98"/>
    </location>
</feature>